<accession>G9ZHF7</accession>
<evidence type="ECO:0000313" key="2">
    <source>
        <dbReference type="Proteomes" id="UP000004750"/>
    </source>
</evidence>
<reference evidence="1 2" key="1">
    <citation type="submission" date="2011-08" db="EMBL/GenBank/DDBJ databases">
        <authorList>
            <person name="Weinstock G."/>
            <person name="Sodergren E."/>
            <person name="Clifton S."/>
            <person name="Fulton L."/>
            <person name="Fulton B."/>
            <person name="Courtney L."/>
            <person name="Fronick C."/>
            <person name="Harrison M."/>
            <person name="Strong C."/>
            <person name="Farmer C."/>
            <person name="Delahaunty K."/>
            <person name="Markovic C."/>
            <person name="Hall O."/>
            <person name="Minx P."/>
            <person name="Tomlinson C."/>
            <person name="Mitreva M."/>
            <person name="Hou S."/>
            <person name="Chen J."/>
            <person name="Wollam A."/>
            <person name="Pepin K.H."/>
            <person name="Johnson M."/>
            <person name="Bhonagiri V."/>
            <person name="Zhang X."/>
            <person name="Suruliraj S."/>
            <person name="Warren W."/>
            <person name="Chinwalla A."/>
            <person name="Mardis E.R."/>
            <person name="Wilson R.K."/>
        </authorList>
    </citation>
    <scope>NUCLEOTIDE SEQUENCE [LARGE SCALE GENOMIC DNA]</scope>
    <source>
        <strain evidence="1 2">F0432</strain>
    </source>
</reference>
<dbReference type="HOGENOM" id="CLU_1060464_0_0_6"/>
<comment type="caution">
    <text evidence="1">The sequence shown here is derived from an EMBL/GenBank/DDBJ whole genome shotgun (WGS) entry which is preliminary data.</text>
</comment>
<evidence type="ECO:0000313" key="1">
    <source>
        <dbReference type="EMBL" id="EHM52632.1"/>
    </source>
</evidence>
<dbReference type="Proteomes" id="UP000004750">
    <property type="component" value="Unassembled WGS sequence"/>
</dbReference>
<gene>
    <name evidence="1" type="ORF">HMPREF9080_02187</name>
</gene>
<sequence>MQFDAQIIVREARAQGGGETAAFGAGEAGIPDEIAAIGEALVRGGEGIEDGLVVTFLFVGRVDEDDGAAAWWRQAGNEAGKAVTLCDVQAAAEAERTQVILQRLVIGGMQFVEMQFAGRWQGFGGNQGRAGISVRCRQQGAQFVPPGGERSGQIGSGKETGETAVVFAVFLRVIAAEVVLPRSGVGIDVVVGLLFAVVVGKHATEQVVFQEVGVVAGVVGVAVTEHGGFRRKCPHHCRACAAWWQKAPHGRGFVVRGGYWQR</sequence>
<dbReference type="AlphaFoldDB" id="G9ZHF7"/>
<protein>
    <submittedName>
        <fullName evidence="1">Uncharacterized protein</fullName>
    </submittedName>
</protein>
<name>G9ZHF7_9GAMM</name>
<organism evidence="1 2">
    <name type="scientific">Cardiobacterium valvarum F0432</name>
    <dbReference type="NCBI Taxonomy" id="797473"/>
    <lineage>
        <taxon>Bacteria</taxon>
        <taxon>Pseudomonadati</taxon>
        <taxon>Pseudomonadota</taxon>
        <taxon>Gammaproteobacteria</taxon>
        <taxon>Cardiobacteriales</taxon>
        <taxon>Cardiobacteriaceae</taxon>
        <taxon>Cardiobacterium</taxon>
    </lineage>
</organism>
<proteinExistence type="predicted"/>
<dbReference type="EMBL" id="AGCM01000126">
    <property type="protein sequence ID" value="EHM52632.1"/>
    <property type="molecule type" value="Genomic_DNA"/>
</dbReference>